<comment type="caution">
    <text evidence="1">The sequence shown here is derived from an EMBL/GenBank/DDBJ whole genome shotgun (WGS) entry which is preliminary data.</text>
</comment>
<dbReference type="Proteomes" id="UP000248329">
    <property type="component" value="Unassembled WGS sequence"/>
</dbReference>
<protein>
    <submittedName>
        <fullName evidence="1">Uncharacterized protein</fullName>
    </submittedName>
</protein>
<proteinExistence type="predicted"/>
<gene>
    <name evidence="1" type="ORF">C4B59_08745</name>
</gene>
<name>A0AC61L276_9EURY</name>
<accession>A0AC61L276</accession>
<reference evidence="1" key="1">
    <citation type="submission" date="2018-01" db="EMBL/GenBank/DDBJ databases">
        <authorList>
            <person name="Krukenberg V."/>
        </authorList>
    </citation>
    <scope>NUCLEOTIDE SEQUENCE</scope>
    <source>
        <strain evidence="1">E20ANME2</strain>
    </source>
</reference>
<sequence>MNLKEMVVFIATVTMFMVIFTSTAVAIVVDGDGSDWDPSDQLCDDPTGDTCSTGYDIESLWTCVEGNTVYFRIDVLEVAGDADNDGHPDTHTPGMSCSCDWDYPGVGVGATYEKEQYYIGIDGDHDGTIDYNLKYCSGDSSLRYPSEAVIPAAITDANHSGKTVEFSLVIDSYLDPTDYCVTGTADTHCNGNEDDTNPECRIDDDPNAEFSYTGTGCKIVTLDASASWDSEGPIARFEWDLDNDGVYEVDNGASPTYVADVATTGLQVGANTIRLRVTDSMGQTDSTDVPQVIVTGDPTAVAKANGHTGSIQLPVGGMDITFDGTGSFADSPATLDLGKCQWIIDGTLYAGLGPHTVSIDHATPASLKVEDNYGCISYGYVTIREPPSAPVPLLTPAGILALIGMLCIVGAGRVITKGRRL</sequence>
<dbReference type="EMBL" id="PQXF01000014">
    <property type="protein sequence ID" value="PXF60597.1"/>
    <property type="molecule type" value="Genomic_DNA"/>
</dbReference>
<evidence type="ECO:0000313" key="1">
    <source>
        <dbReference type="EMBL" id="PXF60597.1"/>
    </source>
</evidence>
<evidence type="ECO:0000313" key="2">
    <source>
        <dbReference type="Proteomes" id="UP000248329"/>
    </source>
</evidence>
<organism evidence="1 2">
    <name type="scientific">Candidatus Methanogaster sp</name>
    <dbReference type="NCBI Taxonomy" id="3386292"/>
    <lineage>
        <taxon>Archaea</taxon>
        <taxon>Methanobacteriati</taxon>
        <taxon>Methanobacteriota</taxon>
        <taxon>Stenosarchaea group</taxon>
        <taxon>Methanomicrobia</taxon>
        <taxon>Methanosarcinales</taxon>
        <taxon>ANME-2 cluster</taxon>
        <taxon>Candidatus Methanogasteraceae</taxon>
        <taxon>Candidatus Methanogaster</taxon>
    </lineage>
</organism>